<dbReference type="RefSeq" id="WP_079605021.1">
    <property type="nucleotide sequence ID" value="NZ_LT670817.1"/>
</dbReference>
<proteinExistence type="predicted"/>
<gene>
    <name evidence="1" type="ORF">SAMN05443248_6674</name>
</gene>
<dbReference type="OrthoDB" id="8433768at2"/>
<dbReference type="Pfam" id="PF10098">
    <property type="entry name" value="DUF2336"/>
    <property type="match status" value="1"/>
</dbReference>
<dbReference type="Proteomes" id="UP000189796">
    <property type="component" value="Chromosome I"/>
</dbReference>
<accession>A0A1M5WNX3</accession>
<dbReference type="EMBL" id="LT670817">
    <property type="protein sequence ID" value="SHH88683.1"/>
    <property type="molecule type" value="Genomic_DNA"/>
</dbReference>
<reference evidence="1 2" key="1">
    <citation type="submission" date="2016-11" db="EMBL/GenBank/DDBJ databases">
        <authorList>
            <person name="Jaros S."/>
            <person name="Januszkiewicz K."/>
            <person name="Wedrychowicz H."/>
        </authorList>
    </citation>
    <scope>NUCLEOTIDE SEQUENCE [LARGE SCALE GENOMIC DNA]</scope>
    <source>
        <strain evidence="1 2">GAS138</strain>
    </source>
</reference>
<dbReference type="InterPro" id="IPR019285">
    <property type="entry name" value="DUF2336"/>
</dbReference>
<evidence type="ECO:0000313" key="2">
    <source>
        <dbReference type="Proteomes" id="UP000189796"/>
    </source>
</evidence>
<organism evidence="1 2">
    <name type="scientific">Bradyrhizobium erythrophlei</name>
    <dbReference type="NCBI Taxonomy" id="1437360"/>
    <lineage>
        <taxon>Bacteria</taxon>
        <taxon>Pseudomonadati</taxon>
        <taxon>Pseudomonadota</taxon>
        <taxon>Alphaproteobacteria</taxon>
        <taxon>Hyphomicrobiales</taxon>
        <taxon>Nitrobacteraceae</taxon>
        <taxon>Bradyrhizobium</taxon>
    </lineage>
</organism>
<dbReference type="AlphaFoldDB" id="A0A1M5WNX3"/>
<sequence>MSEASSFLRDLDDAVLRGNEESRLRALWHTTDLMIAGRYSDDEIWTFGEVIGRLADEIEVAARAQLARRLARFDKAPVNIIHKLAFDDSIDVAGPVLLESERLETPALVANVCTKSQPHLLAISKRKSIEETVTDVLVTRGDREVLNSVAKNDGARFSDFGFLHMIQRAEGDSILAEQLGLREDIPRQLFQQLIAKASDDVKKRLERERPAMVGQIQTSVTDVAGALQSKLGPVSRSYFVAKRLVTAQHQQGNLNENSISGYARSHKFDEITIGLSLLCALPGDVIERALVDRNREMLLVLCKALDFSWATTMSLLFLGAKDHRITAKDLNDLESEFGRLNVETSRSVLEFYKSRKNAGAADPGSRQPSLLGVH</sequence>
<name>A0A1M5WNX3_9BRAD</name>
<evidence type="ECO:0000313" key="1">
    <source>
        <dbReference type="EMBL" id="SHH88683.1"/>
    </source>
</evidence>
<protein>
    <submittedName>
        <fullName evidence="1">Uncharacterized conserved protein, DUF2336 family</fullName>
    </submittedName>
</protein>